<dbReference type="Proteomes" id="UP000035268">
    <property type="component" value="Chromosome"/>
</dbReference>
<feature type="transmembrane region" description="Helical" evidence="1">
    <location>
        <begin position="57"/>
        <end position="80"/>
    </location>
</feature>
<evidence type="ECO:0000313" key="3">
    <source>
        <dbReference type="Proteomes" id="UP000035268"/>
    </source>
</evidence>
<sequence>MNAGLCSRFFSGNDGHRHESLRCLKLDTQGMAFLQEDFRGEHMPGTHYRTERAHGGFTLIELLAVMLIMALLLTVSLPAFRNLARGRGIDRAAREVASAVHMARQRCALEQKHTFLVFADKDVAEAAGRPDLAYRAYALFAGSEDRNTADERLTSWRFLPDHTVFDPLHTPNDSNHGNIMNLYRNLEINTEDLMISKMGMPSLTYGSKANIQTLRDHPSYGKIRIYIAEGTPEEIERGSLREGLRAIIEVDDYDTSIATVHTEDYDQY</sequence>
<evidence type="ECO:0000256" key="1">
    <source>
        <dbReference type="SAM" id="Phobius"/>
    </source>
</evidence>
<organism evidence="2 3">
    <name type="scientific">Kiritimatiella glycovorans</name>
    <dbReference type="NCBI Taxonomy" id="1307763"/>
    <lineage>
        <taxon>Bacteria</taxon>
        <taxon>Pseudomonadati</taxon>
        <taxon>Kiritimatiellota</taxon>
        <taxon>Kiritimatiellia</taxon>
        <taxon>Kiritimatiellales</taxon>
        <taxon>Kiritimatiellaceae</taxon>
        <taxon>Kiritimatiella</taxon>
    </lineage>
</organism>
<keyword evidence="1" id="KW-1133">Transmembrane helix</keyword>
<dbReference type="STRING" id="1307763.L21SP4_01493"/>
<dbReference type="NCBIfam" id="TIGR02532">
    <property type="entry name" value="IV_pilin_GFxxxE"/>
    <property type="match status" value="1"/>
</dbReference>
<reference evidence="3" key="1">
    <citation type="submission" date="2015-02" db="EMBL/GenBank/DDBJ databases">
        <title>Description and complete genome sequence of the first cultured representative of the subdivision 5 of the Verrucomicrobia phylum.</title>
        <authorList>
            <person name="Spring S."/>
            <person name="Bunk B."/>
            <person name="Sproer C."/>
            <person name="Klenk H.-P."/>
        </authorList>
    </citation>
    <scope>NUCLEOTIDE SEQUENCE [LARGE SCALE GENOMIC DNA]</scope>
    <source>
        <strain evidence="3">L21-Fru-AB</strain>
    </source>
</reference>
<dbReference type="SUPFAM" id="SSF54523">
    <property type="entry name" value="Pili subunits"/>
    <property type="match status" value="1"/>
</dbReference>
<dbReference type="Gene3D" id="3.30.700.10">
    <property type="entry name" value="Glycoprotein, Type 4 Pilin"/>
    <property type="match status" value="1"/>
</dbReference>
<accession>A0A0G3EEG4</accession>
<keyword evidence="1" id="KW-0812">Transmembrane</keyword>
<dbReference type="PROSITE" id="PS00409">
    <property type="entry name" value="PROKAR_NTER_METHYL"/>
    <property type="match status" value="1"/>
</dbReference>
<dbReference type="InterPro" id="IPR045584">
    <property type="entry name" value="Pilin-like"/>
</dbReference>
<dbReference type="Pfam" id="PF07963">
    <property type="entry name" value="N_methyl"/>
    <property type="match status" value="1"/>
</dbReference>
<keyword evidence="3" id="KW-1185">Reference proteome</keyword>
<evidence type="ECO:0000313" key="2">
    <source>
        <dbReference type="EMBL" id="AKJ64738.1"/>
    </source>
</evidence>
<dbReference type="EMBL" id="CP010904">
    <property type="protein sequence ID" value="AKJ64738.1"/>
    <property type="molecule type" value="Genomic_DNA"/>
</dbReference>
<gene>
    <name evidence="2" type="ORF">L21SP4_01493</name>
</gene>
<keyword evidence="1" id="KW-0472">Membrane</keyword>
<dbReference type="InterPro" id="IPR012902">
    <property type="entry name" value="N_methyl_site"/>
</dbReference>
<dbReference type="KEGG" id="vbl:L21SP4_01493"/>
<dbReference type="AlphaFoldDB" id="A0A0G3EEG4"/>
<proteinExistence type="predicted"/>
<reference evidence="2 3" key="2">
    <citation type="journal article" date="2016" name="ISME J.">
        <title>Characterization of the first cultured representative of Verrucomicrobia subdivision 5 indicates the proposal of a novel phylum.</title>
        <authorList>
            <person name="Spring S."/>
            <person name="Bunk B."/>
            <person name="Sproer C."/>
            <person name="Schumann P."/>
            <person name="Rohde M."/>
            <person name="Tindall B.J."/>
            <person name="Klenk H.P."/>
        </authorList>
    </citation>
    <scope>NUCLEOTIDE SEQUENCE [LARGE SCALE GENOMIC DNA]</scope>
    <source>
        <strain evidence="2 3">L21-Fru-AB</strain>
    </source>
</reference>
<protein>
    <submittedName>
        <fullName evidence="2">Cassette protein D, Verrucomicrobia group</fullName>
    </submittedName>
</protein>
<name>A0A0G3EEG4_9BACT</name>